<reference evidence="2" key="2">
    <citation type="submission" date="2010-04" db="EMBL/GenBank/DDBJ databases">
        <authorList>
            <person name="Buell R."/>
            <person name="Hamilton J."/>
            <person name="Hostetler J."/>
        </authorList>
    </citation>
    <scope>NUCLEOTIDE SEQUENCE [LARGE SCALE GENOMIC DNA]</scope>
    <source>
        <strain evidence="2">DAOM:BR144</strain>
    </source>
</reference>
<dbReference type="AlphaFoldDB" id="K3WUH4"/>
<dbReference type="EnsemblProtists" id="PYU1_T008621">
    <property type="protein sequence ID" value="PYU1_T008621"/>
    <property type="gene ID" value="PYU1_G008604"/>
</dbReference>
<protein>
    <submittedName>
        <fullName evidence="1">Uncharacterized protein</fullName>
    </submittedName>
</protein>
<reference evidence="1" key="3">
    <citation type="submission" date="2015-02" db="UniProtKB">
        <authorList>
            <consortium name="EnsemblProtists"/>
        </authorList>
    </citation>
    <scope>IDENTIFICATION</scope>
    <source>
        <strain evidence="1">DAOM BR144</strain>
    </source>
</reference>
<organism evidence="1 2">
    <name type="scientific">Globisporangium ultimum (strain ATCC 200006 / CBS 805.95 / DAOM BR144)</name>
    <name type="common">Pythium ultimum</name>
    <dbReference type="NCBI Taxonomy" id="431595"/>
    <lineage>
        <taxon>Eukaryota</taxon>
        <taxon>Sar</taxon>
        <taxon>Stramenopiles</taxon>
        <taxon>Oomycota</taxon>
        <taxon>Peronosporomycetes</taxon>
        <taxon>Pythiales</taxon>
        <taxon>Pythiaceae</taxon>
        <taxon>Globisporangium</taxon>
    </lineage>
</organism>
<name>K3WUH4_GLOUD</name>
<keyword evidence="2" id="KW-1185">Reference proteome</keyword>
<dbReference type="SUPFAM" id="SSF51430">
    <property type="entry name" value="NAD(P)-linked oxidoreductase"/>
    <property type="match status" value="1"/>
</dbReference>
<dbReference type="VEuPathDB" id="FungiDB:PYU1_G008604"/>
<dbReference type="InterPro" id="IPR036812">
    <property type="entry name" value="NAD(P)_OxRdtase_dom_sf"/>
</dbReference>
<dbReference type="InParanoid" id="K3WUH4"/>
<dbReference type="HOGENOM" id="CLU_699211_0_0_1"/>
<proteinExistence type="predicted"/>
<dbReference type="Gene3D" id="3.20.20.100">
    <property type="entry name" value="NADP-dependent oxidoreductase domain"/>
    <property type="match status" value="1"/>
</dbReference>
<dbReference type="Proteomes" id="UP000019132">
    <property type="component" value="Unassembled WGS sequence"/>
</dbReference>
<accession>K3WUH4</accession>
<reference evidence="2" key="1">
    <citation type="journal article" date="2010" name="Genome Biol.">
        <title>Genome sequence of the necrotrophic plant pathogen Pythium ultimum reveals original pathogenicity mechanisms and effector repertoire.</title>
        <authorList>
            <person name="Levesque C.A."/>
            <person name="Brouwer H."/>
            <person name="Cano L."/>
            <person name="Hamilton J.P."/>
            <person name="Holt C."/>
            <person name="Huitema E."/>
            <person name="Raffaele S."/>
            <person name="Robideau G.P."/>
            <person name="Thines M."/>
            <person name="Win J."/>
            <person name="Zerillo M.M."/>
            <person name="Beakes G.W."/>
            <person name="Boore J.L."/>
            <person name="Busam D."/>
            <person name="Dumas B."/>
            <person name="Ferriera S."/>
            <person name="Fuerstenberg S.I."/>
            <person name="Gachon C.M."/>
            <person name="Gaulin E."/>
            <person name="Govers F."/>
            <person name="Grenville-Briggs L."/>
            <person name="Horner N."/>
            <person name="Hostetler J."/>
            <person name="Jiang R.H."/>
            <person name="Johnson J."/>
            <person name="Krajaejun T."/>
            <person name="Lin H."/>
            <person name="Meijer H.J."/>
            <person name="Moore B."/>
            <person name="Morris P."/>
            <person name="Phuntmart V."/>
            <person name="Puiu D."/>
            <person name="Shetty J."/>
            <person name="Stajich J.E."/>
            <person name="Tripathy S."/>
            <person name="Wawra S."/>
            <person name="van West P."/>
            <person name="Whitty B.R."/>
            <person name="Coutinho P.M."/>
            <person name="Henrissat B."/>
            <person name="Martin F."/>
            <person name="Thomas P.D."/>
            <person name="Tyler B.M."/>
            <person name="De Vries R.P."/>
            <person name="Kamoun S."/>
            <person name="Yandell M."/>
            <person name="Tisserat N."/>
            <person name="Buell C.R."/>
        </authorList>
    </citation>
    <scope>NUCLEOTIDE SEQUENCE</scope>
    <source>
        <strain evidence="2">DAOM:BR144</strain>
    </source>
</reference>
<dbReference type="GO" id="GO:0016491">
    <property type="term" value="F:oxidoreductase activity"/>
    <property type="evidence" value="ECO:0007669"/>
    <property type="project" value="InterPro"/>
</dbReference>
<evidence type="ECO:0000313" key="1">
    <source>
        <dbReference type="EnsemblProtists" id="PYU1_T008621"/>
    </source>
</evidence>
<dbReference type="InterPro" id="IPR020471">
    <property type="entry name" value="AKR"/>
</dbReference>
<dbReference type="OMA" id="THEADKE"/>
<sequence length="364" mass="40702">MWSTAFTGRMSALNAQQRILFPLRNYSETAKRQLSKALLFGICTGVAILAPDDANVLRMVHATLQIVYAKNALLSRTQFAIVMETGVQWKAEQLHDRVKHTLQCLQLPSIDLLLLNAQSLSIPESSSTSERKRITLHYWQQMIAIQSAGLVSHIGVSDFTFQQVEFILTMFAEHPPTAFALAASVIPSSSSEKEPNCTRLATSSSFAHGKGMDVILRFPFRALETMPLAARDNWKRLARAIAQKHRAQSFQVAITHEADKEPFQTQQHSMGDTLVLQSPLQIVMRYLMQRGVVVIPMASDFESESSNEENLDDEECHELFYALLHPFTALTPSYSANQLYSSVLSEEDLVAIDHTLRLGCHPAS</sequence>
<dbReference type="EMBL" id="GL376558">
    <property type="status" value="NOT_ANNOTATED_CDS"/>
    <property type="molecule type" value="Genomic_DNA"/>
</dbReference>
<dbReference type="PANTHER" id="PTHR11732">
    <property type="entry name" value="ALDO/KETO REDUCTASE"/>
    <property type="match status" value="1"/>
</dbReference>
<evidence type="ECO:0000313" key="2">
    <source>
        <dbReference type="Proteomes" id="UP000019132"/>
    </source>
</evidence>
<dbReference type="eggNOG" id="ENOG502SN7I">
    <property type="taxonomic scope" value="Eukaryota"/>
</dbReference>